<proteinExistence type="predicted"/>
<name>A0A836CI08_9STRA</name>
<dbReference type="AlphaFoldDB" id="A0A836CI08"/>
<gene>
    <name evidence="1" type="ORF">JKP88DRAFT_243829</name>
</gene>
<dbReference type="EMBL" id="JAFCMP010000090">
    <property type="protein sequence ID" value="KAG5187315.1"/>
    <property type="molecule type" value="Genomic_DNA"/>
</dbReference>
<reference evidence="1" key="1">
    <citation type="submission" date="2021-02" db="EMBL/GenBank/DDBJ databases">
        <title>First Annotated Genome of the Yellow-green Alga Tribonema minus.</title>
        <authorList>
            <person name="Mahan K.M."/>
        </authorList>
    </citation>
    <scope>NUCLEOTIDE SEQUENCE</scope>
    <source>
        <strain evidence="1">UTEX B ZZ1240</strain>
    </source>
</reference>
<evidence type="ECO:0000313" key="2">
    <source>
        <dbReference type="Proteomes" id="UP000664859"/>
    </source>
</evidence>
<keyword evidence="2" id="KW-1185">Reference proteome</keyword>
<sequence>MDALVTEAVERITKGEFTLRQLNRAITKELATVPLFDFVIYNACYGGLNYSDEFLEFSVTQKIACRKQKMSDFGKLMAQQDAAAYDAFLNSKDQGPHPCRRCHYDVYDDMTDYVKYGLHCASGVFCTLSIAKVPHYVDWKKSEYDGLESIEY</sequence>
<comment type="caution">
    <text evidence="1">The sequence shown here is derived from an EMBL/GenBank/DDBJ whole genome shotgun (WGS) entry which is preliminary data.</text>
</comment>
<evidence type="ECO:0000313" key="1">
    <source>
        <dbReference type="EMBL" id="KAG5187315.1"/>
    </source>
</evidence>
<protein>
    <submittedName>
        <fullName evidence="1">Uncharacterized protein</fullName>
    </submittedName>
</protein>
<organism evidence="1 2">
    <name type="scientific">Tribonema minus</name>
    <dbReference type="NCBI Taxonomy" id="303371"/>
    <lineage>
        <taxon>Eukaryota</taxon>
        <taxon>Sar</taxon>
        <taxon>Stramenopiles</taxon>
        <taxon>Ochrophyta</taxon>
        <taxon>PX clade</taxon>
        <taxon>Xanthophyceae</taxon>
        <taxon>Tribonematales</taxon>
        <taxon>Tribonemataceae</taxon>
        <taxon>Tribonema</taxon>
    </lineage>
</organism>
<accession>A0A836CI08</accession>
<dbReference type="Proteomes" id="UP000664859">
    <property type="component" value="Unassembled WGS sequence"/>
</dbReference>